<gene>
    <name evidence="2" type="ORF">FSARC_6179</name>
</gene>
<sequence>MTIEKPCTACSWTRERQKACCYESNIKLFYEASDRGVWSLGSRLVLKERSASPPNFDAVNIRYLEEKTTIPVPNIVEEWGEENGRYFIITNRVRGQPLSAAWASMSNIAKDRVAQQTADFLLQLRQLCSPRLQSLGGKPIYSAFLFSSDFGIPHGPFSTDDELWEEMAKSLEGVPQRARQRLRERMPCAAPYTFTHGDLTTLNIMVEDGNLTGIIDWEDSGYYPVWWEYACTGIGLSQHDVEWKTLLRKYMPQHEDARQFWRQFWMLSKYPNLDDAGAALLGDLDQ</sequence>
<dbReference type="SUPFAM" id="SSF56112">
    <property type="entry name" value="Protein kinase-like (PK-like)"/>
    <property type="match status" value="1"/>
</dbReference>
<comment type="caution">
    <text evidence="2">The sequence shown here is derived from an EMBL/GenBank/DDBJ whole genome shotgun (WGS) entry which is preliminary data.</text>
</comment>
<dbReference type="Proteomes" id="UP000622797">
    <property type="component" value="Unassembled WGS sequence"/>
</dbReference>
<evidence type="ECO:0000259" key="1">
    <source>
        <dbReference type="Pfam" id="PF01636"/>
    </source>
</evidence>
<dbReference type="InterPro" id="IPR051678">
    <property type="entry name" value="AGP_Transferase"/>
</dbReference>
<evidence type="ECO:0000313" key="3">
    <source>
        <dbReference type="Proteomes" id="UP000622797"/>
    </source>
</evidence>
<dbReference type="EMBL" id="JABEXW010000304">
    <property type="protein sequence ID" value="KAF4966128.1"/>
    <property type="molecule type" value="Genomic_DNA"/>
</dbReference>
<feature type="domain" description="Aminoglycoside phosphotransferase" evidence="1">
    <location>
        <begin position="62"/>
        <end position="233"/>
    </location>
</feature>
<reference evidence="2" key="2">
    <citation type="submission" date="2020-05" db="EMBL/GenBank/DDBJ databases">
        <authorList>
            <person name="Kim H.-S."/>
            <person name="Proctor R.H."/>
            <person name="Brown D.W."/>
        </authorList>
    </citation>
    <scope>NUCLEOTIDE SEQUENCE</scope>
    <source>
        <strain evidence="2">NRRL 20472</strain>
    </source>
</reference>
<organism evidence="2 3">
    <name type="scientific">Fusarium sarcochroum</name>
    <dbReference type="NCBI Taxonomy" id="1208366"/>
    <lineage>
        <taxon>Eukaryota</taxon>
        <taxon>Fungi</taxon>
        <taxon>Dikarya</taxon>
        <taxon>Ascomycota</taxon>
        <taxon>Pezizomycotina</taxon>
        <taxon>Sordariomycetes</taxon>
        <taxon>Hypocreomycetidae</taxon>
        <taxon>Hypocreales</taxon>
        <taxon>Nectriaceae</taxon>
        <taxon>Fusarium</taxon>
        <taxon>Fusarium lateritium species complex</taxon>
    </lineage>
</organism>
<dbReference type="AlphaFoldDB" id="A0A8H4TY43"/>
<dbReference type="PANTHER" id="PTHR21310:SF15">
    <property type="entry name" value="AMINOGLYCOSIDE PHOSPHOTRANSFERASE DOMAIN-CONTAINING PROTEIN"/>
    <property type="match status" value="1"/>
</dbReference>
<name>A0A8H4TY43_9HYPO</name>
<dbReference type="InterPro" id="IPR011009">
    <property type="entry name" value="Kinase-like_dom_sf"/>
</dbReference>
<accession>A0A8H4TY43</accession>
<dbReference type="OrthoDB" id="8300194at2759"/>
<proteinExistence type="predicted"/>
<dbReference type="CDD" id="cd05120">
    <property type="entry name" value="APH_ChoK_like"/>
    <property type="match status" value="1"/>
</dbReference>
<dbReference type="Gene3D" id="3.90.1200.10">
    <property type="match status" value="1"/>
</dbReference>
<dbReference type="PANTHER" id="PTHR21310">
    <property type="entry name" value="AMINOGLYCOSIDE PHOSPHOTRANSFERASE-RELATED-RELATED"/>
    <property type="match status" value="1"/>
</dbReference>
<dbReference type="Pfam" id="PF01636">
    <property type="entry name" value="APH"/>
    <property type="match status" value="1"/>
</dbReference>
<keyword evidence="3" id="KW-1185">Reference proteome</keyword>
<reference evidence="2" key="1">
    <citation type="journal article" date="2020" name="BMC Genomics">
        <title>Correction to: Identification and distribution of gene clusters required for synthesis of sphingolipid metabolism inhibitors in diverse species of the filamentous fungus Fusarium.</title>
        <authorList>
            <person name="Kim H.S."/>
            <person name="Lohmar J.M."/>
            <person name="Busman M."/>
            <person name="Brown D.W."/>
            <person name="Naumann T.A."/>
            <person name="Divon H.H."/>
            <person name="Lysoe E."/>
            <person name="Uhlig S."/>
            <person name="Proctor R.H."/>
        </authorList>
    </citation>
    <scope>NUCLEOTIDE SEQUENCE</scope>
    <source>
        <strain evidence="2">NRRL 20472</strain>
    </source>
</reference>
<dbReference type="InterPro" id="IPR002575">
    <property type="entry name" value="Aminoglycoside_PTrfase"/>
</dbReference>
<protein>
    <recommendedName>
        <fullName evidence="1">Aminoglycoside phosphotransferase domain-containing protein</fullName>
    </recommendedName>
</protein>
<evidence type="ECO:0000313" key="2">
    <source>
        <dbReference type="EMBL" id="KAF4966128.1"/>
    </source>
</evidence>